<feature type="transmembrane region" description="Helical" evidence="1">
    <location>
        <begin position="69"/>
        <end position="89"/>
    </location>
</feature>
<dbReference type="PANTHER" id="PTHR32251:SF23">
    <property type="entry name" value="3-OXO-5-ALPHA-STEROID 4-DEHYDROGENASE (DUF1295)"/>
    <property type="match status" value="1"/>
</dbReference>
<evidence type="ECO:0008006" key="4">
    <source>
        <dbReference type="Google" id="ProtNLM"/>
    </source>
</evidence>
<keyword evidence="1" id="KW-0472">Membrane</keyword>
<gene>
    <name evidence="2" type="ORF">KI387_016413</name>
</gene>
<dbReference type="Gene3D" id="1.20.120.1630">
    <property type="match status" value="1"/>
</dbReference>
<dbReference type="OMA" id="WRKGGYQ"/>
<evidence type="ECO:0000313" key="2">
    <source>
        <dbReference type="EMBL" id="KAH9321774.1"/>
    </source>
</evidence>
<keyword evidence="1" id="KW-1133">Transmembrane helix</keyword>
<dbReference type="InterPro" id="IPR010721">
    <property type="entry name" value="UstE-like"/>
</dbReference>
<keyword evidence="1" id="KW-0812">Transmembrane</keyword>
<name>A0AA38GEK3_TAXCH</name>
<dbReference type="EMBL" id="JAHRHJ020000003">
    <property type="protein sequence ID" value="KAH9321774.1"/>
    <property type="molecule type" value="Genomic_DNA"/>
</dbReference>
<protein>
    <recommendedName>
        <fullName evidence="4">Steroid 5-alpha reductase C-terminal domain-containing protein</fullName>
    </recommendedName>
</protein>
<dbReference type="Pfam" id="PF06966">
    <property type="entry name" value="DUF1295"/>
    <property type="match status" value="1"/>
</dbReference>
<dbReference type="GO" id="GO:0016020">
    <property type="term" value="C:membrane"/>
    <property type="evidence" value="ECO:0007669"/>
    <property type="project" value="TreeGrafter"/>
</dbReference>
<keyword evidence="3" id="KW-1185">Reference proteome</keyword>
<dbReference type="PROSITE" id="PS50244">
    <property type="entry name" value="S5A_REDUCTASE"/>
    <property type="match status" value="1"/>
</dbReference>
<evidence type="ECO:0000256" key="1">
    <source>
        <dbReference type="SAM" id="Phobius"/>
    </source>
</evidence>
<feature type="transmembrane region" description="Helical" evidence="1">
    <location>
        <begin position="101"/>
        <end position="120"/>
    </location>
</feature>
<dbReference type="AlphaFoldDB" id="A0AA38GEK3"/>
<feature type="transmembrane region" description="Helical" evidence="1">
    <location>
        <begin position="146"/>
        <end position="170"/>
    </location>
</feature>
<feature type="transmembrane region" description="Helical" evidence="1">
    <location>
        <begin position="182"/>
        <end position="200"/>
    </location>
</feature>
<dbReference type="PANTHER" id="PTHR32251">
    <property type="entry name" value="3-OXO-5-ALPHA-STEROID 4-DEHYDROGENASE"/>
    <property type="match status" value="1"/>
</dbReference>
<evidence type="ECO:0000313" key="3">
    <source>
        <dbReference type="Proteomes" id="UP000824469"/>
    </source>
</evidence>
<comment type="caution">
    <text evidence="2">The sequence shown here is derived from an EMBL/GenBank/DDBJ whole genome shotgun (WGS) entry which is preliminary data.</text>
</comment>
<reference evidence="2 3" key="1">
    <citation type="journal article" date="2021" name="Nat. Plants">
        <title>The Taxus genome provides insights into paclitaxel biosynthesis.</title>
        <authorList>
            <person name="Xiong X."/>
            <person name="Gou J."/>
            <person name="Liao Q."/>
            <person name="Li Y."/>
            <person name="Zhou Q."/>
            <person name="Bi G."/>
            <person name="Li C."/>
            <person name="Du R."/>
            <person name="Wang X."/>
            <person name="Sun T."/>
            <person name="Guo L."/>
            <person name="Liang H."/>
            <person name="Lu P."/>
            <person name="Wu Y."/>
            <person name="Zhang Z."/>
            <person name="Ro D.K."/>
            <person name="Shang Y."/>
            <person name="Huang S."/>
            <person name="Yan J."/>
        </authorList>
    </citation>
    <scope>NUCLEOTIDE SEQUENCE [LARGE SCALE GENOMIC DNA]</scope>
    <source>
        <strain evidence="2">Ta-2019</strain>
    </source>
</reference>
<organism evidence="2 3">
    <name type="scientific">Taxus chinensis</name>
    <name type="common">Chinese yew</name>
    <name type="synonym">Taxus wallichiana var. chinensis</name>
    <dbReference type="NCBI Taxonomy" id="29808"/>
    <lineage>
        <taxon>Eukaryota</taxon>
        <taxon>Viridiplantae</taxon>
        <taxon>Streptophyta</taxon>
        <taxon>Embryophyta</taxon>
        <taxon>Tracheophyta</taxon>
        <taxon>Spermatophyta</taxon>
        <taxon>Pinopsida</taxon>
        <taxon>Pinidae</taxon>
        <taxon>Conifers II</taxon>
        <taxon>Cupressales</taxon>
        <taxon>Taxaceae</taxon>
        <taxon>Taxus</taxon>
    </lineage>
</organism>
<accession>A0AA38GEK3</accession>
<dbReference type="Proteomes" id="UP000824469">
    <property type="component" value="Unassembled WGS sequence"/>
</dbReference>
<proteinExistence type="predicted"/>
<sequence length="319" mass="38240">MANVRNAALAFIVPWPSILFYIAFLKLCHSSSTSEIWRWCWAHPIALVNALFFFNVDLLFWVISLLQNSTWLIDLYWTVLPVMMAHYYSTHPYSQTNLWRSTIVIILTWVWSIRLTHNYFRREEWQWGVREDWRFADMRRKYANNWWWMSFFAVYVSQQIFLVGVCLPIYAIHNSQHPWNALDYFATLVCTTGIIFAYFADTQLYNFVQKNKILRELGATTKPNLEEGLWALSRHPNYFGEQLWWWGLVIYAWNIGQGWTFMGAAANTCCLAYVTVLVERKMVAEKYREEEYSKYQGTTSVWIPWFKLKQKFDKDQKKH</sequence>
<feature type="transmembrane region" description="Helical" evidence="1">
    <location>
        <begin position="40"/>
        <end position="63"/>
    </location>
</feature>
<feature type="transmembrane region" description="Helical" evidence="1">
    <location>
        <begin position="6"/>
        <end position="28"/>
    </location>
</feature>